<accession>A0AC61S7M8</accession>
<gene>
    <name evidence="1" type="ORF">E5990_01770</name>
</gene>
<protein>
    <submittedName>
        <fullName evidence="1">Uncharacterized protein</fullName>
    </submittedName>
</protein>
<name>A0AC61S7M8_9BACT</name>
<sequence>MTELPEITGKLHRKVIGTRALCPVFSDNMTHASLPSQYCRNTRSKGFWVQGYSLPVCFCRLNICKK</sequence>
<evidence type="ECO:0000313" key="1">
    <source>
        <dbReference type="EMBL" id="THG54775.1"/>
    </source>
</evidence>
<reference evidence="1" key="1">
    <citation type="submission" date="2019-04" db="EMBL/GenBank/DDBJ databases">
        <title>Microbes associate with the intestines of laboratory mice.</title>
        <authorList>
            <person name="Navarre W."/>
            <person name="Wong E."/>
            <person name="Huang K.C."/>
            <person name="Tropini C."/>
            <person name="Ng K."/>
            <person name="Yu B."/>
        </authorList>
    </citation>
    <scope>NUCLEOTIDE SEQUENCE</scope>
    <source>
        <strain evidence="1">NM86_A22</strain>
    </source>
</reference>
<organism evidence="1 2">
    <name type="scientific">Muribaculum caecicola</name>
    <dbReference type="NCBI Taxonomy" id="3038144"/>
    <lineage>
        <taxon>Bacteria</taxon>
        <taxon>Pseudomonadati</taxon>
        <taxon>Bacteroidota</taxon>
        <taxon>Bacteroidia</taxon>
        <taxon>Bacteroidales</taxon>
        <taxon>Muribaculaceae</taxon>
        <taxon>Muribaculum</taxon>
    </lineage>
</organism>
<proteinExistence type="predicted"/>
<dbReference type="Proteomes" id="UP000305401">
    <property type="component" value="Unassembled WGS sequence"/>
</dbReference>
<comment type="caution">
    <text evidence="1">The sequence shown here is derived from an EMBL/GenBank/DDBJ whole genome shotgun (WGS) entry which is preliminary data.</text>
</comment>
<keyword evidence="2" id="KW-1185">Reference proteome</keyword>
<evidence type="ECO:0000313" key="2">
    <source>
        <dbReference type="Proteomes" id="UP000305401"/>
    </source>
</evidence>
<dbReference type="EMBL" id="SSTG01000010">
    <property type="protein sequence ID" value="THG54775.1"/>
    <property type="molecule type" value="Genomic_DNA"/>
</dbReference>